<evidence type="ECO:0000256" key="1">
    <source>
        <dbReference type="ARBA" id="ARBA00009005"/>
    </source>
</evidence>
<name>A0A6A5WAX9_9PLEO</name>
<dbReference type="InterPro" id="IPR050452">
    <property type="entry name" value="Metacaspase"/>
</dbReference>
<keyword evidence="4" id="KW-1185">Reference proteome</keyword>
<dbReference type="OrthoDB" id="3223806at2759"/>
<dbReference type="GO" id="GO:0004197">
    <property type="term" value="F:cysteine-type endopeptidase activity"/>
    <property type="evidence" value="ECO:0007669"/>
    <property type="project" value="InterPro"/>
</dbReference>
<protein>
    <recommendedName>
        <fullName evidence="2">Peptidase C14 caspase domain-containing protein</fullName>
    </recommendedName>
</protein>
<gene>
    <name evidence="3" type="ORF">P154DRAFT_606619</name>
</gene>
<sequence>MSGTKRALLIASPYDGLKGPLEDAKAFRALLVSQGFHITECCGCATRSRIIERWQDIINSALSQDTIVIYYSGHGAIVESDEQDSEPLSSPTPWRYQFLVPMDYGESTDDDFRGILDVEIAQLLRLTTEKTENVTIILDCCHSGRMSRDPKHGSEAMPRFLQTLRHHDIAKHVKRLREIGALQGEAYLQGNPYAVRIVAAAASETAWSYENANGEWRGAMTGALIRAITESVGHDVSWRTTLLRVSELVNVRFCNQHPAVEGPDTRTHFSLNRMLPGAFVIKSSGDFAIIQAGRVSGVREGDVFVIIPFGTDKIDESWIGEATVNHVIGFRAKAEVDWRSADKRIPSEGALAFIKFGALNNFPVSVEGELSELREAINRSRFLRQHIDDETEPLLYIREDDQTLFLTTNSGAEVALSLGNNSSAAKRTVKQIISVAEQFARSQHLLGLDSTNTQDRLIHNIRITVGTVNAGEKDKLFQQNGEDYVREQDLTFISLQNPGRTTIYISVFNINAMGKISLISEGSPKGIELPPGREYVLGEDEFGLGLSGMLMSWPEGVTTRIRSVDEYLTFILTDAPVDLQHLADSRNPERRDWNMQKGAAGMRIHFDTVQVPFTLRRFGYGNYEALPPEGRDGLAAQDLPPPKGVPRIDSVGDYDQLFKETHVKNLPEGVLGAGVLPRGGTLSRPLSVISAKIWVVNEHTEEIAVVVSQYRPNCLLTGFGVITIFTGSEKKVSMVNDQIMAGTTAYFTNTPNLKIGRYGSVAEELK</sequence>
<dbReference type="Pfam" id="PF00656">
    <property type="entry name" value="Peptidase_C14"/>
    <property type="match status" value="1"/>
</dbReference>
<dbReference type="EMBL" id="ML977615">
    <property type="protein sequence ID" value="KAF1997301.1"/>
    <property type="molecule type" value="Genomic_DNA"/>
</dbReference>
<reference evidence="3" key="1">
    <citation type="journal article" date="2020" name="Stud. Mycol.">
        <title>101 Dothideomycetes genomes: a test case for predicting lifestyles and emergence of pathogens.</title>
        <authorList>
            <person name="Haridas S."/>
            <person name="Albert R."/>
            <person name="Binder M."/>
            <person name="Bloem J."/>
            <person name="Labutti K."/>
            <person name="Salamov A."/>
            <person name="Andreopoulos B."/>
            <person name="Baker S."/>
            <person name="Barry K."/>
            <person name="Bills G."/>
            <person name="Bluhm B."/>
            <person name="Cannon C."/>
            <person name="Castanera R."/>
            <person name="Culley D."/>
            <person name="Daum C."/>
            <person name="Ezra D."/>
            <person name="Gonzalez J."/>
            <person name="Henrissat B."/>
            <person name="Kuo A."/>
            <person name="Liang C."/>
            <person name="Lipzen A."/>
            <person name="Lutzoni F."/>
            <person name="Magnuson J."/>
            <person name="Mondo S."/>
            <person name="Nolan M."/>
            <person name="Ohm R."/>
            <person name="Pangilinan J."/>
            <person name="Park H.-J."/>
            <person name="Ramirez L."/>
            <person name="Alfaro M."/>
            <person name="Sun H."/>
            <person name="Tritt A."/>
            <person name="Yoshinaga Y."/>
            <person name="Zwiers L.-H."/>
            <person name="Turgeon B."/>
            <person name="Goodwin S."/>
            <person name="Spatafora J."/>
            <person name="Crous P."/>
            <person name="Grigoriev I."/>
        </authorList>
    </citation>
    <scope>NUCLEOTIDE SEQUENCE</scope>
    <source>
        <strain evidence="3">CBS 123094</strain>
    </source>
</reference>
<dbReference type="PANTHER" id="PTHR48104">
    <property type="entry name" value="METACASPASE-4"/>
    <property type="match status" value="1"/>
</dbReference>
<dbReference type="GO" id="GO:0006508">
    <property type="term" value="P:proteolysis"/>
    <property type="evidence" value="ECO:0007669"/>
    <property type="project" value="InterPro"/>
</dbReference>
<evidence type="ECO:0000313" key="3">
    <source>
        <dbReference type="EMBL" id="KAF1997301.1"/>
    </source>
</evidence>
<dbReference type="InterPro" id="IPR011600">
    <property type="entry name" value="Pept_C14_caspase"/>
</dbReference>
<evidence type="ECO:0000259" key="2">
    <source>
        <dbReference type="Pfam" id="PF00656"/>
    </source>
</evidence>
<feature type="domain" description="Peptidase C14 caspase" evidence="2">
    <location>
        <begin position="5"/>
        <end position="262"/>
    </location>
</feature>
<comment type="similarity">
    <text evidence="1">Belongs to the peptidase C14B family.</text>
</comment>
<dbReference type="GO" id="GO:0005737">
    <property type="term" value="C:cytoplasm"/>
    <property type="evidence" value="ECO:0007669"/>
    <property type="project" value="TreeGrafter"/>
</dbReference>
<dbReference type="AlphaFoldDB" id="A0A6A5WAX9"/>
<evidence type="ECO:0000313" key="4">
    <source>
        <dbReference type="Proteomes" id="UP000799779"/>
    </source>
</evidence>
<proteinExistence type="inferred from homology"/>
<dbReference type="Gene3D" id="3.40.50.1460">
    <property type="match status" value="1"/>
</dbReference>
<dbReference type="PANTHER" id="PTHR48104:SF30">
    <property type="entry name" value="METACASPASE-1"/>
    <property type="match status" value="1"/>
</dbReference>
<accession>A0A6A5WAX9</accession>
<dbReference type="Proteomes" id="UP000799779">
    <property type="component" value="Unassembled WGS sequence"/>
</dbReference>
<organism evidence="3 4">
    <name type="scientific">Amniculicola lignicola CBS 123094</name>
    <dbReference type="NCBI Taxonomy" id="1392246"/>
    <lineage>
        <taxon>Eukaryota</taxon>
        <taxon>Fungi</taxon>
        <taxon>Dikarya</taxon>
        <taxon>Ascomycota</taxon>
        <taxon>Pezizomycotina</taxon>
        <taxon>Dothideomycetes</taxon>
        <taxon>Pleosporomycetidae</taxon>
        <taxon>Pleosporales</taxon>
        <taxon>Amniculicolaceae</taxon>
        <taxon>Amniculicola</taxon>
    </lineage>
</organism>